<dbReference type="Pfam" id="PF14216">
    <property type="entry name" value="DUF4326"/>
    <property type="match status" value="1"/>
</dbReference>
<evidence type="ECO:0000259" key="1">
    <source>
        <dbReference type="Pfam" id="PF14216"/>
    </source>
</evidence>
<accession>A0A1X2DI89</accession>
<dbReference type="AlphaFoldDB" id="A0A1X2DI89"/>
<dbReference type="InterPro" id="IPR015947">
    <property type="entry name" value="PUA-like_sf"/>
</dbReference>
<sequence>MTSTFVLGRRARWATVEVTDLDPQPRTQRRGRDAPRGAASVAAAGRFANPFESESANPVARLGGLVEFAVWLARRRELLADVRRLAGRDLACTCALDDPACHRNVLLDVANPPTSPFAADGRAMALTLRRPWASLLLVPKELGGKTIENRTWATDYRGPILIYGGTRIDTIGIGAAQRAGLDADWHTHQQGWLGAAVLVDVHPARNHCCQPWGQRQVRRDTSVYHWVFAHPHRLAERTWGRGFVGLRPTSWSVLVRRSLLQHHQSRGDLQP</sequence>
<dbReference type="SUPFAM" id="SSF88697">
    <property type="entry name" value="PUA domain-like"/>
    <property type="match status" value="1"/>
</dbReference>
<keyword evidence="3" id="KW-1185">Reference proteome</keyword>
<organism evidence="2 3">
    <name type="scientific">Mycobacterium riyadhense</name>
    <dbReference type="NCBI Taxonomy" id="486698"/>
    <lineage>
        <taxon>Bacteria</taxon>
        <taxon>Bacillati</taxon>
        <taxon>Actinomycetota</taxon>
        <taxon>Actinomycetes</taxon>
        <taxon>Mycobacteriales</taxon>
        <taxon>Mycobacteriaceae</taxon>
        <taxon>Mycobacterium</taxon>
    </lineage>
</organism>
<protein>
    <recommendedName>
        <fullName evidence="1">DUF4326 domain-containing protein</fullName>
    </recommendedName>
</protein>
<dbReference type="Gene3D" id="2.30.130.30">
    <property type="entry name" value="Hypothetical protein"/>
    <property type="match status" value="1"/>
</dbReference>
<proteinExistence type="predicted"/>
<comment type="caution">
    <text evidence="2">The sequence shown here is derived from an EMBL/GenBank/DDBJ whole genome shotgun (WGS) entry which is preliminary data.</text>
</comment>
<reference evidence="2 3" key="1">
    <citation type="submission" date="2016-01" db="EMBL/GenBank/DDBJ databases">
        <title>The new phylogeny of the genus Mycobacterium.</title>
        <authorList>
            <person name="Tarcisio F."/>
            <person name="Conor M."/>
            <person name="Antonella G."/>
            <person name="Elisabetta G."/>
            <person name="Giulia F.S."/>
            <person name="Sara T."/>
            <person name="Anna F."/>
            <person name="Clotilde B."/>
            <person name="Roberto B."/>
            <person name="Veronica D.S."/>
            <person name="Fabio R."/>
            <person name="Monica P."/>
            <person name="Olivier J."/>
            <person name="Enrico T."/>
            <person name="Nicola S."/>
        </authorList>
    </citation>
    <scope>NUCLEOTIDE SEQUENCE [LARGE SCALE GENOMIC DNA]</scope>
    <source>
        <strain evidence="2 3">DSM 45176</strain>
    </source>
</reference>
<dbReference type="InterPro" id="IPR025475">
    <property type="entry name" value="DUF4326"/>
</dbReference>
<dbReference type="GeneID" id="93497845"/>
<dbReference type="Proteomes" id="UP000193087">
    <property type="component" value="Unassembled WGS sequence"/>
</dbReference>
<feature type="domain" description="DUF4326" evidence="1">
    <location>
        <begin position="31"/>
        <end position="107"/>
    </location>
</feature>
<evidence type="ECO:0000313" key="2">
    <source>
        <dbReference type="EMBL" id="ORW87856.1"/>
    </source>
</evidence>
<gene>
    <name evidence="2" type="ORF">AWC22_00065</name>
</gene>
<dbReference type="STRING" id="486698.AWC22_00065"/>
<dbReference type="EMBL" id="LQPQ01000001">
    <property type="protein sequence ID" value="ORW87856.1"/>
    <property type="molecule type" value="Genomic_DNA"/>
</dbReference>
<evidence type="ECO:0000313" key="3">
    <source>
        <dbReference type="Proteomes" id="UP000193087"/>
    </source>
</evidence>
<dbReference type="RefSeq" id="WP_085248183.1">
    <property type="nucleotide sequence ID" value="NZ_CAJMWJ010000004.1"/>
</dbReference>
<name>A0A1X2DI89_9MYCO</name>